<dbReference type="PROSITE" id="PS50011">
    <property type="entry name" value="PROTEIN_KINASE_DOM"/>
    <property type="match status" value="1"/>
</dbReference>
<dbReference type="EMBL" id="MK500304">
    <property type="protein sequence ID" value="QBK85160.1"/>
    <property type="molecule type" value="Genomic_DNA"/>
</dbReference>
<organism evidence="2">
    <name type="scientific">Pithovirus LCDPAC02</name>
    <dbReference type="NCBI Taxonomy" id="2506601"/>
    <lineage>
        <taxon>Viruses</taxon>
        <taxon>Pithoviruses</taxon>
    </lineage>
</organism>
<protein>
    <recommendedName>
        <fullName evidence="1">Protein kinase domain-containing protein</fullName>
    </recommendedName>
</protein>
<name>A0A481YQC2_9VIRU</name>
<evidence type="ECO:0000259" key="1">
    <source>
        <dbReference type="PROSITE" id="PS50011"/>
    </source>
</evidence>
<proteinExistence type="predicted"/>
<feature type="domain" description="Protein kinase" evidence="1">
    <location>
        <begin position="57"/>
        <end position="446"/>
    </location>
</feature>
<dbReference type="InterPro" id="IPR011009">
    <property type="entry name" value="Kinase-like_dom_sf"/>
</dbReference>
<dbReference type="SUPFAM" id="SSF56112">
    <property type="entry name" value="Protein kinase-like (PK-like)"/>
    <property type="match status" value="1"/>
</dbReference>
<evidence type="ECO:0000313" key="2">
    <source>
        <dbReference type="EMBL" id="QBK85160.1"/>
    </source>
</evidence>
<dbReference type="GO" id="GO:0005524">
    <property type="term" value="F:ATP binding"/>
    <property type="evidence" value="ECO:0007669"/>
    <property type="project" value="InterPro"/>
</dbReference>
<dbReference type="PANTHER" id="PTHR24419:SF18">
    <property type="entry name" value="SERINE_THREONINE-PROTEIN KINASE HASPIN"/>
    <property type="match status" value="1"/>
</dbReference>
<sequence length="577" mass="69916">MKTQSLSLPEFMLDEYNNRFNKIKKDYTDNDFRFDIGNVIECKNDENLFELIGYYIFKIFQNQQQDKLTEIKSSFENNDDISYFLYSFKLLNDENFKSKHSFEVFVKEFINDHGIDLKLNHMEFLREYFVGMKISELRDEVPGFVFTYFYIDEKEIREIIDKKYTNNLYIDKSKYGNILMFIEKVGDLTFGKYIDDDLLQKEDVINIYLQVILSLNAINQYYDFSHNDLHLDNIMITELEEPKILTYNVKLNGKQVKINLKVDKYLAKIIDFGMSSIKYQYKGEEVLSYNIFSLDDDEYSKEDYLFFPKEPFPENDIAKFSSGLGNIYRNKNPKISEMFINIVNYAVNDFNDYINNINFYMYYSDWNNKTYDEILNNIFEIFKDYIENPIFDKEKLVKCNSYLIRGIKYKIKKNEDLNEITKYNYLQNIMSRYVETGFLDFNHDIIYYRLPYSFKYSIFNKYSHDLYTMIKIFDRIETNCKILDFHDCENNLNILIRLISKSLYFILKEKSNYDDEYTNEFLDKLIIFLKIAINKFDFRYKYIYNKEIIDIIRNNIEKYYDKSDDLLQLLALFNMIR</sequence>
<dbReference type="PANTHER" id="PTHR24419">
    <property type="entry name" value="INTERLEUKIN-1 RECEPTOR-ASSOCIATED KINASE"/>
    <property type="match status" value="1"/>
</dbReference>
<reference evidence="2" key="1">
    <citation type="journal article" date="2019" name="MBio">
        <title>Virus Genomes from Deep Sea Sediments Expand the Ocean Megavirome and Support Independent Origins of Viral Gigantism.</title>
        <authorList>
            <person name="Backstrom D."/>
            <person name="Yutin N."/>
            <person name="Jorgensen S.L."/>
            <person name="Dharamshi J."/>
            <person name="Homa F."/>
            <person name="Zaremba-Niedwiedzka K."/>
            <person name="Spang A."/>
            <person name="Wolf Y.I."/>
            <person name="Koonin E.V."/>
            <person name="Ettema T.J."/>
        </authorList>
    </citation>
    <scope>NUCLEOTIDE SEQUENCE</scope>
</reference>
<accession>A0A481YQC2</accession>
<gene>
    <name evidence="2" type="ORF">LCDPAC02_03590</name>
</gene>
<dbReference type="GO" id="GO:0072354">
    <property type="term" value="F:histone H3T3 kinase activity"/>
    <property type="evidence" value="ECO:0007669"/>
    <property type="project" value="TreeGrafter"/>
</dbReference>
<dbReference type="InterPro" id="IPR000719">
    <property type="entry name" value="Prot_kinase_dom"/>
</dbReference>
<dbReference type="GO" id="GO:0035556">
    <property type="term" value="P:intracellular signal transduction"/>
    <property type="evidence" value="ECO:0007669"/>
    <property type="project" value="TreeGrafter"/>
</dbReference>
<dbReference type="Gene3D" id="1.10.510.10">
    <property type="entry name" value="Transferase(Phosphotransferase) domain 1"/>
    <property type="match status" value="1"/>
</dbReference>